<evidence type="ECO:0000256" key="1">
    <source>
        <dbReference type="SAM" id="MobiDB-lite"/>
    </source>
</evidence>
<organism evidence="2 3">
    <name type="scientific">Mycobacterium pinniadriaticum</name>
    <dbReference type="NCBI Taxonomy" id="2994102"/>
    <lineage>
        <taxon>Bacteria</taxon>
        <taxon>Bacillati</taxon>
        <taxon>Actinomycetota</taxon>
        <taxon>Actinomycetes</taxon>
        <taxon>Mycobacteriales</taxon>
        <taxon>Mycobacteriaceae</taxon>
        <taxon>Mycobacterium</taxon>
    </lineage>
</organism>
<feature type="region of interest" description="Disordered" evidence="1">
    <location>
        <begin position="1"/>
        <end position="29"/>
    </location>
</feature>
<keyword evidence="3" id="KW-1185">Reference proteome</keyword>
<protein>
    <submittedName>
        <fullName evidence="2">Uncharacterized protein</fullName>
    </submittedName>
</protein>
<reference evidence="2 3" key="1">
    <citation type="submission" date="2022-11" db="EMBL/GenBank/DDBJ databases">
        <title>Mycobacterium sp. nov.</title>
        <authorList>
            <person name="Papic B."/>
            <person name="Spicic S."/>
            <person name="Duvnjak S."/>
        </authorList>
    </citation>
    <scope>NUCLEOTIDE SEQUENCE [LARGE SCALE GENOMIC DNA]</scope>
    <source>
        <strain evidence="2 3">CVI_P4</strain>
    </source>
</reference>
<feature type="compositionally biased region" description="Basic and acidic residues" evidence="1">
    <location>
        <begin position="1"/>
        <end position="13"/>
    </location>
</feature>
<name>A0ABT3SMF2_9MYCO</name>
<dbReference type="EMBL" id="JAPJDO010000041">
    <property type="protein sequence ID" value="MCX2940527.1"/>
    <property type="molecule type" value="Genomic_DNA"/>
</dbReference>
<accession>A0ABT3SMF2</accession>
<dbReference type="Proteomes" id="UP001300745">
    <property type="component" value="Unassembled WGS sequence"/>
</dbReference>
<comment type="caution">
    <text evidence="2">The sequence shown here is derived from an EMBL/GenBank/DDBJ whole genome shotgun (WGS) entry which is preliminary data.</text>
</comment>
<gene>
    <name evidence="2" type="ORF">ORI27_27930</name>
</gene>
<sequence length="49" mass="5952">MAERDETPGRERPDEPEDNNPSRRSTEDTVFPESYRKFWRMLLGPWGRR</sequence>
<evidence type="ECO:0000313" key="2">
    <source>
        <dbReference type="EMBL" id="MCX2940527.1"/>
    </source>
</evidence>
<evidence type="ECO:0000313" key="3">
    <source>
        <dbReference type="Proteomes" id="UP001300745"/>
    </source>
</evidence>
<dbReference type="RefSeq" id="WP_266000372.1">
    <property type="nucleotide sequence ID" value="NZ_JAPJDN010000041.1"/>
</dbReference>
<proteinExistence type="predicted"/>